<reference evidence="3" key="3">
    <citation type="submission" date="2025-04" db="UniProtKB">
        <authorList>
            <consortium name="RefSeq"/>
        </authorList>
    </citation>
    <scope>IDENTIFICATION</scope>
    <source>
        <strain evidence="3">CBS 304.34</strain>
    </source>
</reference>
<accession>A0A6A6YDR1</accession>
<dbReference type="RefSeq" id="XP_033573098.1">
    <property type="nucleotide sequence ID" value="XM_033712346.1"/>
</dbReference>
<reference evidence="1 3" key="1">
    <citation type="journal article" date="2020" name="Stud. Mycol.">
        <title>101 Dothideomycetes genomes: a test case for predicting lifestyles and emergence of pathogens.</title>
        <authorList>
            <person name="Haridas S."/>
            <person name="Albert R."/>
            <person name="Binder M."/>
            <person name="Bloem J."/>
            <person name="Labutti K."/>
            <person name="Salamov A."/>
            <person name="Andreopoulos B."/>
            <person name="Baker S."/>
            <person name="Barry K."/>
            <person name="Bills G."/>
            <person name="Bluhm B."/>
            <person name="Cannon C."/>
            <person name="Castanera R."/>
            <person name="Culley D."/>
            <person name="Daum C."/>
            <person name="Ezra D."/>
            <person name="Gonzalez J."/>
            <person name="Henrissat B."/>
            <person name="Kuo A."/>
            <person name="Liang C."/>
            <person name="Lipzen A."/>
            <person name="Lutzoni F."/>
            <person name="Magnuson J."/>
            <person name="Mondo S."/>
            <person name="Nolan M."/>
            <person name="Ohm R."/>
            <person name="Pangilinan J."/>
            <person name="Park H.-J."/>
            <person name="Ramirez L."/>
            <person name="Alfaro M."/>
            <person name="Sun H."/>
            <person name="Tritt A."/>
            <person name="Yoshinaga Y."/>
            <person name="Zwiers L.-H."/>
            <person name="Turgeon B."/>
            <person name="Goodwin S."/>
            <person name="Spatafora J."/>
            <person name="Crous P."/>
            <person name="Grigoriev I."/>
        </authorList>
    </citation>
    <scope>NUCLEOTIDE SEQUENCE</scope>
    <source>
        <strain evidence="1 3">CBS 304.34</strain>
    </source>
</reference>
<organism evidence="1">
    <name type="scientific">Mytilinidion resinicola</name>
    <dbReference type="NCBI Taxonomy" id="574789"/>
    <lineage>
        <taxon>Eukaryota</taxon>
        <taxon>Fungi</taxon>
        <taxon>Dikarya</taxon>
        <taxon>Ascomycota</taxon>
        <taxon>Pezizomycotina</taxon>
        <taxon>Dothideomycetes</taxon>
        <taxon>Pleosporomycetidae</taxon>
        <taxon>Mytilinidiales</taxon>
        <taxon>Mytilinidiaceae</taxon>
        <taxon>Mytilinidion</taxon>
    </lineage>
</organism>
<protein>
    <recommendedName>
        <fullName evidence="4">TPR-like protein</fullName>
    </recommendedName>
</protein>
<evidence type="ECO:0008006" key="4">
    <source>
        <dbReference type="Google" id="ProtNLM"/>
    </source>
</evidence>
<proteinExistence type="predicted"/>
<dbReference type="Gene3D" id="1.25.40.10">
    <property type="entry name" value="Tetratricopeptide repeat domain"/>
    <property type="match status" value="1"/>
</dbReference>
<reference evidence="3" key="2">
    <citation type="submission" date="2020-04" db="EMBL/GenBank/DDBJ databases">
        <authorList>
            <consortium name="NCBI Genome Project"/>
        </authorList>
    </citation>
    <scope>NUCLEOTIDE SEQUENCE</scope>
    <source>
        <strain evidence="3">CBS 304.34</strain>
    </source>
</reference>
<dbReference type="GeneID" id="54453239"/>
<name>A0A6A6YDR1_9PEZI</name>
<dbReference type="Proteomes" id="UP000504636">
    <property type="component" value="Unplaced"/>
</dbReference>
<evidence type="ECO:0000313" key="1">
    <source>
        <dbReference type="EMBL" id="KAF2806134.1"/>
    </source>
</evidence>
<evidence type="ECO:0000313" key="3">
    <source>
        <dbReference type="RefSeq" id="XP_033573098.1"/>
    </source>
</evidence>
<dbReference type="AlphaFoldDB" id="A0A6A6YDR1"/>
<gene>
    <name evidence="1 3" type="ORF">BDZ99DRAFT_104613</name>
</gene>
<keyword evidence="2" id="KW-1185">Reference proteome</keyword>
<dbReference type="InterPro" id="IPR011990">
    <property type="entry name" value="TPR-like_helical_dom_sf"/>
</dbReference>
<evidence type="ECO:0000313" key="2">
    <source>
        <dbReference type="Proteomes" id="UP000504636"/>
    </source>
</evidence>
<sequence length="212" mass="23871">MLSQFLPQSKPFEGPSKWKLQLLSQLGVCLQNCQDYLQADELPGLGALHGPGNKIAHFYHKEGYKSPASQIYSRCLSWREKDYPGTDEATLSLIIHLSTAYHRSVPKEFDATVKLADRALAASKLLPPEHMLRGLTLVRVARVRREQGSLTIAIENLEEGMAILKKSLGVEHHAMLSNFYRLDSKFFHYELIDHFHTILGLLPSAGIEWCCG</sequence>
<dbReference type="EMBL" id="MU003708">
    <property type="protein sequence ID" value="KAF2806134.1"/>
    <property type="molecule type" value="Genomic_DNA"/>
</dbReference>